<dbReference type="EC" id="4.2.3.5" evidence="3 7"/>
<dbReference type="CDD" id="cd07304">
    <property type="entry name" value="Chorismate_synthase"/>
    <property type="match status" value="1"/>
</dbReference>
<feature type="binding site" evidence="7">
    <location>
        <position position="52"/>
    </location>
    <ligand>
        <name>NADP(+)</name>
        <dbReference type="ChEBI" id="CHEBI:58349"/>
    </ligand>
</feature>
<keyword evidence="7" id="KW-0521">NADP</keyword>
<dbReference type="GO" id="GO:0009073">
    <property type="term" value="P:aromatic amino acid family biosynthetic process"/>
    <property type="evidence" value="ECO:0007669"/>
    <property type="project" value="UniProtKB-KW"/>
</dbReference>
<feature type="binding site" evidence="7">
    <location>
        <begin position="268"/>
        <end position="272"/>
    </location>
    <ligand>
        <name>FMN</name>
        <dbReference type="ChEBI" id="CHEBI:58210"/>
    </ligand>
</feature>
<keyword evidence="9" id="KW-1185">Reference proteome</keyword>
<dbReference type="PROSITE" id="PS00788">
    <property type="entry name" value="CHORISMATE_SYNTHASE_2"/>
    <property type="match status" value="1"/>
</dbReference>
<dbReference type="UniPathway" id="UPA00053">
    <property type="reaction ID" value="UER00090"/>
</dbReference>
<evidence type="ECO:0000256" key="5">
    <source>
        <dbReference type="ARBA" id="ARBA00023141"/>
    </source>
</evidence>
<reference evidence="8" key="1">
    <citation type="submission" date="2019-10" db="EMBL/GenBank/DDBJ databases">
        <title>Draft genome sequence of Panacibacter sp. KCS-6.</title>
        <authorList>
            <person name="Yim K.J."/>
        </authorList>
    </citation>
    <scope>NUCLEOTIDE SEQUENCE</scope>
    <source>
        <strain evidence="8">KCS-6</strain>
    </source>
</reference>
<dbReference type="Pfam" id="PF01264">
    <property type="entry name" value="Chorismate_synt"/>
    <property type="match status" value="1"/>
</dbReference>
<feature type="binding site" evidence="7">
    <location>
        <begin position="124"/>
        <end position="126"/>
    </location>
    <ligand>
        <name>FMN</name>
        <dbReference type="ChEBI" id="CHEBI:58210"/>
    </ligand>
</feature>
<dbReference type="InterPro" id="IPR020541">
    <property type="entry name" value="Chorismate_synthase_CS"/>
</dbReference>
<accession>A0A8J8JWB9</accession>
<dbReference type="Gene3D" id="3.60.150.10">
    <property type="entry name" value="Chorismate synthase AroC"/>
    <property type="match status" value="2"/>
</dbReference>
<keyword evidence="7" id="KW-0285">Flavoprotein</keyword>
<comment type="caution">
    <text evidence="8">The sequence shown here is derived from an EMBL/GenBank/DDBJ whole genome shotgun (WGS) entry which is preliminary data.</text>
</comment>
<dbReference type="PANTHER" id="PTHR21085">
    <property type="entry name" value="CHORISMATE SYNTHASE"/>
    <property type="match status" value="1"/>
</dbReference>
<evidence type="ECO:0000256" key="4">
    <source>
        <dbReference type="ARBA" id="ARBA00022605"/>
    </source>
</evidence>
<dbReference type="GO" id="GO:0009423">
    <property type="term" value="P:chorismate biosynthetic process"/>
    <property type="evidence" value="ECO:0007669"/>
    <property type="project" value="UniProtKB-UniRule"/>
</dbReference>
<dbReference type="SUPFAM" id="SSF103263">
    <property type="entry name" value="Chorismate synthase, AroC"/>
    <property type="match status" value="1"/>
</dbReference>
<gene>
    <name evidence="7" type="primary">aroC</name>
    <name evidence="8" type="ORF">GD597_19115</name>
</gene>
<dbReference type="PANTHER" id="PTHR21085:SF0">
    <property type="entry name" value="CHORISMATE SYNTHASE"/>
    <property type="match status" value="1"/>
</dbReference>
<comment type="catalytic activity">
    <reaction evidence="7">
        <text>5-O-(1-carboxyvinyl)-3-phosphoshikimate = chorismate + phosphate</text>
        <dbReference type="Rhea" id="RHEA:21020"/>
        <dbReference type="ChEBI" id="CHEBI:29748"/>
        <dbReference type="ChEBI" id="CHEBI:43474"/>
        <dbReference type="ChEBI" id="CHEBI:57701"/>
        <dbReference type="EC" id="4.2.3.5"/>
    </reaction>
</comment>
<dbReference type="AlphaFoldDB" id="A0A8J8JWB9"/>
<evidence type="ECO:0000256" key="1">
    <source>
        <dbReference type="ARBA" id="ARBA00005044"/>
    </source>
</evidence>
<evidence type="ECO:0000313" key="8">
    <source>
        <dbReference type="EMBL" id="NNV57589.1"/>
    </source>
</evidence>
<evidence type="ECO:0000256" key="7">
    <source>
        <dbReference type="HAMAP-Rule" id="MF_00300"/>
    </source>
</evidence>
<dbReference type="GO" id="GO:0004107">
    <property type="term" value="F:chorismate synthase activity"/>
    <property type="evidence" value="ECO:0007669"/>
    <property type="project" value="UniProtKB-UniRule"/>
</dbReference>
<keyword evidence="4 7" id="KW-0028">Amino-acid biosynthesis</keyword>
<comment type="similarity">
    <text evidence="2 7">Belongs to the chorismate synthase family.</text>
</comment>
<comment type="subunit">
    <text evidence="7">Homotetramer.</text>
</comment>
<comment type="pathway">
    <text evidence="1 7">Metabolic intermediate biosynthesis; chorismate biosynthesis; chorismate from D-erythrose 4-phosphate and phosphoenolpyruvate: step 7/7.</text>
</comment>
<dbReference type="Proteomes" id="UP000598971">
    <property type="component" value="Unassembled WGS sequence"/>
</dbReference>
<dbReference type="GO" id="GO:0008652">
    <property type="term" value="P:amino acid biosynthetic process"/>
    <property type="evidence" value="ECO:0007669"/>
    <property type="project" value="UniProtKB-KW"/>
</dbReference>
<comment type="caution">
    <text evidence="7">Lacks conserved residue(s) required for the propagation of feature annotation.</text>
</comment>
<keyword evidence="7" id="KW-0274">FAD</keyword>
<dbReference type="InterPro" id="IPR035904">
    <property type="entry name" value="Chorismate_synth_AroC_sf"/>
</dbReference>
<dbReference type="PIRSF" id="PIRSF001456">
    <property type="entry name" value="Chorismate_synth"/>
    <property type="match status" value="1"/>
</dbReference>
<sequence length="334" mass="35941">MNAFGRIFRVHIFGESHGESAGINIDGVPAGLPLCVEDFLEDIERRKGGTQKGTTPRQESDLPIFKSGIFNNITTGAPITILFENNNTRSGDYQKQRAVPRPGHADFVAHHKFGGFEDYRGGGHFSGRLTVCLVAAGVIAKKLLQHIKVKATILEIGGETDLEKGLQKAIDQKDSIGGIVECRVNGLPIGLGEPFFDSAESLLAHAAFAIPAVRGIEFGTGFAAARMFGVEHNDAIINANGKTTTNHAGGIVGGITNGNELVYRIAIKPTSSTPKEQQTLNWETNEIEGFSVKGRHDLCIALRVPVVLEAVTAIVLADLMLLEQHIPRIYNSKA</sequence>
<organism evidence="8 9">
    <name type="scientific">Limnovirga soli</name>
    <dbReference type="NCBI Taxonomy" id="2656915"/>
    <lineage>
        <taxon>Bacteria</taxon>
        <taxon>Pseudomonadati</taxon>
        <taxon>Bacteroidota</taxon>
        <taxon>Chitinophagia</taxon>
        <taxon>Chitinophagales</taxon>
        <taxon>Chitinophagaceae</taxon>
        <taxon>Limnovirga</taxon>
    </lineage>
</organism>
<evidence type="ECO:0000256" key="3">
    <source>
        <dbReference type="ARBA" id="ARBA00013036"/>
    </source>
</evidence>
<comment type="cofactor">
    <cofactor evidence="7">
        <name>FMNH2</name>
        <dbReference type="ChEBI" id="CHEBI:57618"/>
    </cofactor>
    <text evidence="7">Reduced FMN (FMNH(2)).</text>
</comment>
<evidence type="ECO:0000256" key="6">
    <source>
        <dbReference type="ARBA" id="ARBA00023239"/>
    </source>
</evidence>
<dbReference type="InterPro" id="IPR000453">
    <property type="entry name" value="Chorismate_synth"/>
</dbReference>
<evidence type="ECO:0000313" key="9">
    <source>
        <dbReference type="Proteomes" id="UP000598971"/>
    </source>
</evidence>
<feature type="binding site" evidence="7">
    <location>
        <position position="46"/>
    </location>
    <ligand>
        <name>NADP(+)</name>
        <dbReference type="ChEBI" id="CHEBI:58349"/>
    </ligand>
</feature>
<keyword evidence="5 7" id="KW-0057">Aromatic amino acid biosynthesis</keyword>
<name>A0A8J8JWB9_9BACT</name>
<keyword evidence="6 7" id="KW-0456">Lyase</keyword>
<dbReference type="RefSeq" id="WP_171609535.1">
    <property type="nucleotide sequence ID" value="NZ_WHPF01000016.1"/>
</dbReference>
<proteinExistence type="inferred from homology"/>
<comment type="function">
    <text evidence="7">Catalyzes the anti-1,4-elimination of the C-3 phosphate and the C-6 proR hydrogen from 5-enolpyruvylshikimate-3-phosphate (EPSP) to yield chorismate, which is the branch point compound that serves as the starting substrate for the three terminal pathways of aromatic amino acid biosynthesis. This reaction introduces a second double bond into the aromatic ring system.</text>
</comment>
<dbReference type="EMBL" id="WHPF01000016">
    <property type="protein sequence ID" value="NNV57589.1"/>
    <property type="molecule type" value="Genomic_DNA"/>
</dbReference>
<feature type="binding site" evidence="7">
    <location>
        <position position="253"/>
    </location>
    <ligand>
        <name>FMN</name>
        <dbReference type="ChEBI" id="CHEBI:58210"/>
    </ligand>
</feature>
<protein>
    <recommendedName>
        <fullName evidence="3 7">Chorismate synthase</fullName>
        <shortName evidence="7">CS</shortName>
        <ecNumber evidence="3 7">4.2.3.5</ecNumber>
    </recommendedName>
    <alternativeName>
        <fullName evidence="7">5-enolpyruvylshikimate-3-phosphate phospholyase</fullName>
    </alternativeName>
</protein>
<keyword evidence="7" id="KW-0288">FMN</keyword>
<dbReference type="GO" id="GO:0005829">
    <property type="term" value="C:cytosol"/>
    <property type="evidence" value="ECO:0007669"/>
    <property type="project" value="TreeGrafter"/>
</dbReference>
<dbReference type="HAMAP" id="MF_00300">
    <property type="entry name" value="Chorismate_synth"/>
    <property type="match status" value="1"/>
</dbReference>
<evidence type="ECO:0000256" key="2">
    <source>
        <dbReference type="ARBA" id="ARBA00008014"/>
    </source>
</evidence>
<feature type="binding site" evidence="7">
    <location>
        <position position="295"/>
    </location>
    <ligand>
        <name>FMN</name>
        <dbReference type="ChEBI" id="CHEBI:58210"/>
    </ligand>
</feature>
<dbReference type="GO" id="GO:0010181">
    <property type="term" value="F:FMN binding"/>
    <property type="evidence" value="ECO:0007669"/>
    <property type="project" value="TreeGrafter"/>
</dbReference>